<keyword evidence="2" id="KW-1185">Reference proteome</keyword>
<gene>
    <name evidence="1" type="ORF">T12_1280</name>
</gene>
<protein>
    <submittedName>
        <fullName evidence="1">Uncharacterized protein</fullName>
    </submittedName>
</protein>
<proteinExistence type="predicted"/>
<organism evidence="1 2">
    <name type="scientific">Trichinella patagoniensis</name>
    <dbReference type="NCBI Taxonomy" id="990121"/>
    <lineage>
        <taxon>Eukaryota</taxon>
        <taxon>Metazoa</taxon>
        <taxon>Ecdysozoa</taxon>
        <taxon>Nematoda</taxon>
        <taxon>Enoplea</taxon>
        <taxon>Dorylaimia</taxon>
        <taxon>Trichinellida</taxon>
        <taxon>Trichinellidae</taxon>
        <taxon>Trichinella</taxon>
    </lineage>
</organism>
<comment type="caution">
    <text evidence="1">The sequence shown here is derived from an EMBL/GenBank/DDBJ whole genome shotgun (WGS) entry which is preliminary data.</text>
</comment>
<dbReference type="EMBL" id="JYDQ01001336">
    <property type="protein sequence ID" value="KRY05399.1"/>
    <property type="molecule type" value="Genomic_DNA"/>
</dbReference>
<accession>A0A0V0YYL7</accession>
<dbReference type="Proteomes" id="UP000054783">
    <property type="component" value="Unassembled WGS sequence"/>
</dbReference>
<dbReference type="AlphaFoldDB" id="A0A0V0YYL7"/>
<evidence type="ECO:0000313" key="2">
    <source>
        <dbReference type="Proteomes" id="UP000054783"/>
    </source>
</evidence>
<sequence>MEFRLMQPHEKHMNNMECTLGESSLQITIGQKETIEQLTISYLPITSRVSEKRLREHIFDEMRSDTPPR</sequence>
<evidence type="ECO:0000313" key="1">
    <source>
        <dbReference type="EMBL" id="KRY05399.1"/>
    </source>
</evidence>
<name>A0A0V0YYL7_9BILA</name>
<reference evidence="1 2" key="1">
    <citation type="submission" date="2015-01" db="EMBL/GenBank/DDBJ databases">
        <title>Evolution of Trichinella species and genotypes.</title>
        <authorList>
            <person name="Korhonen P.K."/>
            <person name="Edoardo P."/>
            <person name="Giuseppe L.R."/>
            <person name="Gasser R.B."/>
        </authorList>
    </citation>
    <scope>NUCLEOTIDE SEQUENCE [LARGE SCALE GENOMIC DNA]</scope>
    <source>
        <strain evidence="1">ISS2496</strain>
    </source>
</reference>